<accession>A0A3P6RAZ0</accession>
<organism evidence="1 2">
    <name type="scientific">Cylicostephanus goldi</name>
    <name type="common">Nematode worm</name>
    <dbReference type="NCBI Taxonomy" id="71465"/>
    <lineage>
        <taxon>Eukaryota</taxon>
        <taxon>Metazoa</taxon>
        <taxon>Ecdysozoa</taxon>
        <taxon>Nematoda</taxon>
        <taxon>Chromadorea</taxon>
        <taxon>Rhabditida</taxon>
        <taxon>Rhabditina</taxon>
        <taxon>Rhabditomorpha</taxon>
        <taxon>Strongyloidea</taxon>
        <taxon>Strongylidae</taxon>
        <taxon>Cylicostephanus</taxon>
    </lineage>
</organism>
<reference evidence="1 2" key="1">
    <citation type="submission" date="2018-11" db="EMBL/GenBank/DDBJ databases">
        <authorList>
            <consortium name="Pathogen Informatics"/>
        </authorList>
    </citation>
    <scope>NUCLEOTIDE SEQUENCE [LARGE SCALE GENOMIC DNA]</scope>
</reference>
<sequence>MLNSNNRSFIGALSDRHSADFVARGCGVSLLTTAAGLPNESCHQAIGVCEQVGGRGSCYTCKDEHMCNLALSLPLLVTVLIKATKTSSHHSVFRLKLALFVHGIARLPLTTNSETTMMTSRQANFEYFLDFQSLSNVRWCDEKSSPAQTATNGHKYSKIT</sequence>
<dbReference type="EMBL" id="UYRV01013422">
    <property type="protein sequence ID" value="VDK59606.1"/>
    <property type="molecule type" value="Genomic_DNA"/>
</dbReference>
<dbReference type="OrthoDB" id="5804138at2759"/>
<proteinExistence type="predicted"/>
<gene>
    <name evidence="1" type="ORF">CGOC_LOCUS4719</name>
</gene>
<evidence type="ECO:0000313" key="2">
    <source>
        <dbReference type="Proteomes" id="UP000271889"/>
    </source>
</evidence>
<name>A0A3P6RAZ0_CYLGO</name>
<keyword evidence="2" id="KW-1185">Reference proteome</keyword>
<evidence type="ECO:0000313" key="1">
    <source>
        <dbReference type="EMBL" id="VDK59606.1"/>
    </source>
</evidence>
<dbReference type="AlphaFoldDB" id="A0A3P6RAZ0"/>
<dbReference type="Proteomes" id="UP000271889">
    <property type="component" value="Unassembled WGS sequence"/>
</dbReference>
<protein>
    <submittedName>
        <fullName evidence="1">Uncharacterized protein</fullName>
    </submittedName>
</protein>